<name>A0ABD3Q2A8_9STRA</name>
<keyword evidence="3" id="KW-1185">Reference proteome</keyword>
<feature type="chain" id="PRO_5044853816" evidence="1">
    <location>
        <begin position="22"/>
        <end position="194"/>
    </location>
</feature>
<gene>
    <name evidence="2" type="ORF">HJC23_008044</name>
</gene>
<dbReference type="EMBL" id="JABMIG020000079">
    <property type="protein sequence ID" value="KAL3794588.1"/>
    <property type="molecule type" value="Genomic_DNA"/>
</dbReference>
<organism evidence="2 3">
    <name type="scientific">Cyclotella cryptica</name>
    <dbReference type="NCBI Taxonomy" id="29204"/>
    <lineage>
        <taxon>Eukaryota</taxon>
        <taxon>Sar</taxon>
        <taxon>Stramenopiles</taxon>
        <taxon>Ochrophyta</taxon>
        <taxon>Bacillariophyta</taxon>
        <taxon>Coscinodiscophyceae</taxon>
        <taxon>Thalassiosirophycidae</taxon>
        <taxon>Stephanodiscales</taxon>
        <taxon>Stephanodiscaceae</taxon>
        <taxon>Cyclotella</taxon>
    </lineage>
</organism>
<dbReference type="Proteomes" id="UP001516023">
    <property type="component" value="Unassembled WGS sequence"/>
</dbReference>
<accession>A0ABD3Q2A8</accession>
<keyword evidence="1" id="KW-0732">Signal</keyword>
<evidence type="ECO:0000313" key="2">
    <source>
        <dbReference type="EMBL" id="KAL3794588.1"/>
    </source>
</evidence>
<proteinExistence type="predicted"/>
<protein>
    <submittedName>
        <fullName evidence="2">Uncharacterized protein</fullName>
    </submittedName>
</protein>
<dbReference type="AlphaFoldDB" id="A0ABD3Q2A8"/>
<comment type="caution">
    <text evidence="2">The sequence shown here is derived from an EMBL/GenBank/DDBJ whole genome shotgun (WGS) entry which is preliminary data.</text>
</comment>
<sequence length="194" mass="20741">MTLITKLSSALLLLLLVTCNAFSFTTEHRHGITPAPKFIPCPGVSKENSHKIASTEEDNFSRSTSRRNALFTVAASFLAIETNPSKAHAAPIEKGGASSFLGTYTDPINHPGGKRTIQLMDGPSSTGDYVLAQVYGGGGVGEPKEFVLPAIILGDRAIIIDFSPKGGPRDFTGVLEKDGSIRFLRDGNRWPRVG</sequence>
<feature type="signal peptide" evidence="1">
    <location>
        <begin position="1"/>
        <end position="21"/>
    </location>
</feature>
<evidence type="ECO:0000256" key="1">
    <source>
        <dbReference type="SAM" id="SignalP"/>
    </source>
</evidence>
<reference evidence="2 3" key="1">
    <citation type="journal article" date="2020" name="G3 (Bethesda)">
        <title>Improved Reference Genome for Cyclotella cryptica CCMP332, a Model for Cell Wall Morphogenesis, Salinity Adaptation, and Lipid Production in Diatoms (Bacillariophyta).</title>
        <authorList>
            <person name="Roberts W.R."/>
            <person name="Downey K.M."/>
            <person name="Ruck E.C."/>
            <person name="Traller J.C."/>
            <person name="Alverson A.J."/>
        </authorList>
    </citation>
    <scope>NUCLEOTIDE SEQUENCE [LARGE SCALE GENOMIC DNA]</scope>
    <source>
        <strain evidence="2 3">CCMP332</strain>
    </source>
</reference>
<evidence type="ECO:0000313" key="3">
    <source>
        <dbReference type="Proteomes" id="UP001516023"/>
    </source>
</evidence>